<feature type="domain" description="Carboxymuconolactone decarboxylase-like" evidence="1">
    <location>
        <begin position="57"/>
        <end position="102"/>
    </location>
</feature>
<organism evidence="2 3">
    <name type="scientific">Candidatus Zambryskibacteria bacterium CG11_big_fil_rev_8_21_14_0_20_40_24</name>
    <dbReference type="NCBI Taxonomy" id="1975116"/>
    <lineage>
        <taxon>Bacteria</taxon>
        <taxon>Candidatus Zambryskiibacteriota</taxon>
    </lineage>
</organism>
<accession>A0A2H0K6C7</accession>
<dbReference type="GO" id="GO:0051920">
    <property type="term" value="F:peroxiredoxin activity"/>
    <property type="evidence" value="ECO:0007669"/>
    <property type="project" value="InterPro"/>
</dbReference>
<proteinExistence type="predicted"/>
<protein>
    <recommendedName>
        <fullName evidence="1">Carboxymuconolactone decarboxylase-like domain-containing protein</fullName>
    </recommendedName>
</protein>
<dbReference type="Gene3D" id="1.20.1290.10">
    <property type="entry name" value="AhpD-like"/>
    <property type="match status" value="1"/>
</dbReference>
<gene>
    <name evidence="2" type="ORF">COV95_02155</name>
</gene>
<comment type="caution">
    <text evidence="2">The sequence shown here is derived from an EMBL/GenBank/DDBJ whole genome shotgun (WGS) entry which is preliminary data.</text>
</comment>
<dbReference type="PANTHER" id="PTHR34846">
    <property type="entry name" value="4-CARBOXYMUCONOLACTONE DECARBOXYLASE FAMILY PROTEIN (AFU_ORTHOLOGUE AFUA_6G11590)"/>
    <property type="match status" value="1"/>
</dbReference>
<evidence type="ECO:0000259" key="1">
    <source>
        <dbReference type="Pfam" id="PF02627"/>
    </source>
</evidence>
<dbReference type="InterPro" id="IPR003779">
    <property type="entry name" value="CMD-like"/>
</dbReference>
<dbReference type="PANTHER" id="PTHR34846:SF11">
    <property type="entry name" value="4-CARBOXYMUCONOLACTONE DECARBOXYLASE FAMILY PROTEIN (AFU_ORTHOLOGUE AFUA_6G11590)"/>
    <property type="match status" value="1"/>
</dbReference>
<dbReference type="SUPFAM" id="SSF69118">
    <property type="entry name" value="AhpD-like"/>
    <property type="match status" value="1"/>
</dbReference>
<dbReference type="Pfam" id="PF02627">
    <property type="entry name" value="CMD"/>
    <property type="match status" value="1"/>
</dbReference>
<dbReference type="EMBL" id="PCVC01000062">
    <property type="protein sequence ID" value="PIQ66808.1"/>
    <property type="molecule type" value="Genomic_DNA"/>
</dbReference>
<dbReference type="Proteomes" id="UP000229834">
    <property type="component" value="Unassembled WGS sequence"/>
</dbReference>
<name>A0A2H0K6C7_9BACT</name>
<evidence type="ECO:0000313" key="2">
    <source>
        <dbReference type="EMBL" id="PIQ66808.1"/>
    </source>
</evidence>
<reference evidence="2 3" key="1">
    <citation type="submission" date="2017-09" db="EMBL/GenBank/DDBJ databases">
        <title>Depth-based differentiation of microbial function through sediment-hosted aquifers and enrichment of novel symbionts in the deep terrestrial subsurface.</title>
        <authorList>
            <person name="Probst A.J."/>
            <person name="Ladd B."/>
            <person name="Jarett J.K."/>
            <person name="Geller-Mcgrath D.E."/>
            <person name="Sieber C.M."/>
            <person name="Emerson J.B."/>
            <person name="Anantharaman K."/>
            <person name="Thomas B.C."/>
            <person name="Malmstrom R."/>
            <person name="Stieglmeier M."/>
            <person name="Klingl A."/>
            <person name="Woyke T."/>
            <person name="Ryan C.M."/>
            <person name="Banfield J.F."/>
        </authorList>
    </citation>
    <scope>NUCLEOTIDE SEQUENCE [LARGE SCALE GENOMIC DNA]</scope>
    <source>
        <strain evidence="2">CG11_big_fil_rev_8_21_14_0_20_40_24</strain>
    </source>
</reference>
<dbReference type="NCBIfam" id="TIGR00778">
    <property type="entry name" value="ahpD_dom"/>
    <property type="match status" value="1"/>
</dbReference>
<dbReference type="AlphaFoldDB" id="A0A2H0K6C7"/>
<evidence type="ECO:0000313" key="3">
    <source>
        <dbReference type="Proteomes" id="UP000229834"/>
    </source>
</evidence>
<dbReference type="InterPro" id="IPR004675">
    <property type="entry name" value="AhpD_core"/>
</dbReference>
<sequence length="175" mass="19448">MTRIPYAEEGQEAKGATPVYEKLKGEFKMVPNLVKLVGHSGPATEVMGILLDTYYNKLSLDPKIREVAYLTATHYNKCPYCTVHHSAAGKRAGLTNEQISLTSEEGLSSEVFSEKEKAVIRYSWETTRDVSASDEAIEGLKKNFSLEEISEIAFTVSMANFIQRIGKNFGAEVEM</sequence>
<dbReference type="InterPro" id="IPR029032">
    <property type="entry name" value="AhpD-like"/>
</dbReference>